<organism evidence="2 3">
    <name type="scientific">Kribbella koreensis</name>
    <dbReference type="NCBI Taxonomy" id="57909"/>
    <lineage>
        <taxon>Bacteria</taxon>
        <taxon>Bacillati</taxon>
        <taxon>Actinomycetota</taxon>
        <taxon>Actinomycetes</taxon>
        <taxon>Propionibacteriales</taxon>
        <taxon>Kribbellaceae</taxon>
        <taxon>Kribbella</taxon>
    </lineage>
</organism>
<name>A0ABP4B4S2_9ACTN</name>
<evidence type="ECO:0000313" key="2">
    <source>
        <dbReference type="EMBL" id="GAA0945042.1"/>
    </source>
</evidence>
<reference evidence="3" key="1">
    <citation type="journal article" date="2019" name="Int. J. Syst. Evol. Microbiol.">
        <title>The Global Catalogue of Microorganisms (GCM) 10K type strain sequencing project: providing services to taxonomists for standard genome sequencing and annotation.</title>
        <authorList>
            <consortium name="The Broad Institute Genomics Platform"/>
            <consortium name="The Broad Institute Genome Sequencing Center for Infectious Disease"/>
            <person name="Wu L."/>
            <person name="Ma J."/>
        </authorList>
    </citation>
    <scope>NUCLEOTIDE SEQUENCE [LARGE SCALE GENOMIC DNA]</scope>
    <source>
        <strain evidence="3">JCM 10977</strain>
    </source>
</reference>
<feature type="transmembrane region" description="Helical" evidence="1">
    <location>
        <begin position="15"/>
        <end position="36"/>
    </location>
</feature>
<evidence type="ECO:0000256" key="1">
    <source>
        <dbReference type="SAM" id="Phobius"/>
    </source>
</evidence>
<dbReference type="RefSeq" id="WP_343971850.1">
    <property type="nucleotide sequence ID" value="NZ_BAAAHK010000008.1"/>
</dbReference>
<dbReference type="Proteomes" id="UP001500542">
    <property type="component" value="Unassembled WGS sequence"/>
</dbReference>
<keyword evidence="3" id="KW-1185">Reference proteome</keyword>
<protein>
    <recommendedName>
        <fullName evidence="4">DUF3592 domain-containing protein</fullName>
    </recommendedName>
</protein>
<comment type="caution">
    <text evidence="2">The sequence shown here is derived from an EMBL/GenBank/DDBJ whole genome shotgun (WGS) entry which is preliminary data.</text>
</comment>
<keyword evidence="1" id="KW-1133">Transmembrane helix</keyword>
<keyword evidence="1" id="KW-0812">Transmembrane</keyword>
<keyword evidence="1" id="KW-0472">Membrane</keyword>
<gene>
    <name evidence="2" type="ORF">GCM10009554_39640</name>
</gene>
<proteinExistence type="predicted"/>
<evidence type="ECO:0008006" key="4">
    <source>
        <dbReference type="Google" id="ProtNLM"/>
    </source>
</evidence>
<evidence type="ECO:0000313" key="3">
    <source>
        <dbReference type="Proteomes" id="UP001500542"/>
    </source>
</evidence>
<accession>A0ABP4B4S2</accession>
<dbReference type="EMBL" id="BAAAHK010000008">
    <property type="protein sequence ID" value="GAA0945042.1"/>
    <property type="molecule type" value="Genomic_DNA"/>
</dbReference>
<feature type="transmembrane region" description="Helical" evidence="1">
    <location>
        <begin position="121"/>
        <end position="143"/>
    </location>
</feature>
<sequence>MQSSWTPADPATRPAPLWVMLLPLIIGGLFVGYLGVSSVVDTYHLQVRGVSVTTDLVTVTDPVGKGSTRVDVWFKTADGHLAEARLERYRNVESHQEIQVEYDPEHPENAQQLGMGYAYRYLGSVGLLLLSALTLWGTGFLIVSSRRRYGRWR</sequence>